<feature type="domain" description="RRM" evidence="4">
    <location>
        <begin position="264"/>
        <end position="337"/>
    </location>
</feature>
<keyword evidence="3" id="KW-0472">Membrane</keyword>
<feature type="transmembrane region" description="Helical" evidence="3">
    <location>
        <begin position="139"/>
        <end position="157"/>
    </location>
</feature>
<dbReference type="InterPro" id="IPR034453">
    <property type="entry name" value="MEI2-like_RRM1"/>
</dbReference>
<keyword evidence="6" id="KW-1185">Reference proteome</keyword>
<organism evidence="5 6">
    <name type="scientific">Rubroshorea leprosula</name>
    <dbReference type="NCBI Taxonomy" id="152421"/>
    <lineage>
        <taxon>Eukaryota</taxon>
        <taxon>Viridiplantae</taxon>
        <taxon>Streptophyta</taxon>
        <taxon>Embryophyta</taxon>
        <taxon>Tracheophyta</taxon>
        <taxon>Spermatophyta</taxon>
        <taxon>Magnoliopsida</taxon>
        <taxon>eudicotyledons</taxon>
        <taxon>Gunneridae</taxon>
        <taxon>Pentapetalae</taxon>
        <taxon>rosids</taxon>
        <taxon>malvids</taxon>
        <taxon>Malvales</taxon>
        <taxon>Dipterocarpaceae</taxon>
        <taxon>Rubroshorea</taxon>
    </lineage>
</organism>
<keyword evidence="1 2" id="KW-0694">RNA-binding</keyword>
<dbReference type="AlphaFoldDB" id="A0AAV5M960"/>
<evidence type="ECO:0000313" key="6">
    <source>
        <dbReference type="Proteomes" id="UP001054252"/>
    </source>
</evidence>
<dbReference type="CDD" id="cd12524">
    <property type="entry name" value="RRM1_MEI2_like"/>
    <property type="match status" value="1"/>
</dbReference>
<dbReference type="InterPro" id="IPR000504">
    <property type="entry name" value="RRM_dom"/>
</dbReference>
<feature type="transmembrane region" description="Helical" evidence="3">
    <location>
        <begin position="23"/>
        <end position="45"/>
    </location>
</feature>
<dbReference type="Pfam" id="PF00076">
    <property type="entry name" value="RRM_1"/>
    <property type="match status" value="1"/>
</dbReference>
<evidence type="ECO:0000259" key="4">
    <source>
        <dbReference type="PROSITE" id="PS50102"/>
    </source>
</evidence>
<dbReference type="EMBL" id="BPVZ01000195">
    <property type="protein sequence ID" value="GKV45564.1"/>
    <property type="molecule type" value="Genomic_DNA"/>
</dbReference>
<dbReference type="Proteomes" id="UP001054252">
    <property type="component" value="Unassembled WGS sequence"/>
</dbReference>
<dbReference type="PANTHER" id="PTHR23189">
    <property type="entry name" value="RNA RECOGNITION MOTIF-CONTAINING"/>
    <property type="match status" value="1"/>
</dbReference>
<proteinExistence type="predicted"/>
<reference evidence="5 6" key="1">
    <citation type="journal article" date="2021" name="Commun. Biol.">
        <title>The genome of Shorea leprosula (Dipterocarpaceae) highlights the ecological relevance of drought in aseasonal tropical rainforests.</title>
        <authorList>
            <person name="Ng K.K.S."/>
            <person name="Kobayashi M.J."/>
            <person name="Fawcett J.A."/>
            <person name="Hatakeyama M."/>
            <person name="Paape T."/>
            <person name="Ng C.H."/>
            <person name="Ang C.C."/>
            <person name="Tnah L.H."/>
            <person name="Lee C.T."/>
            <person name="Nishiyama T."/>
            <person name="Sese J."/>
            <person name="O'Brien M.J."/>
            <person name="Copetti D."/>
            <person name="Mohd Noor M.I."/>
            <person name="Ong R.C."/>
            <person name="Putra M."/>
            <person name="Sireger I.Z."/>
            <person name="Indrioko S."/>
            <person name="Kosugi Y."/>
            <person name="Izuno A."/>
            <person name="Isagi Y."/>
            <person name="Lee S.L."/>
            <person name="Shimizu K.K."/>
        </authorList>
    </citation>
    <scope>NUCLEOTIDE SEQUENCE [LARGE SCALE GENOMIC DNA]</scope>
    <source>
        <strain evidence="5">214</strain>
    </source>
</reference>
<name>A0AAV5M960_9ROSI</name>
<protein>
    <recommendedName>
        <fullName evidence="4">RRM domain-containing protein</fullName>
    </recommendedName>
</protein>
<dbReference type="InterPro" id="IPR035979">
    <property type="entry name" value="RBD_domain_sf"/>
</dbReference>
<gene>
    <name evidence="5" type="ORF">SLEP1_g52633</name>
</gene>
<comment type="caution">
    <text evidence="5">The sequence shown here is derived from an EMBL/GenBank/DDBJ whole genome shotgun (WGS) entry which is preliminary data.</text>
</comment>
<evidence type="ECO:0000256" key="1">
    <source>
        <dbReference type="ARBA" id="ARBA00022884"/>
    </source>
</evidence>
<keyword evidence="3" id="KW-1133">Transmembrane helix</keyword>
<feature type="domain" description="RRM" evidence="4">
    <location>
        <begin position="349"/>
        <end position="421"/>
    </location>
</feature>
<dbReference type="Gene3D" id="3.30.70.330">
    <property type="match status" value="2"/>
</dbReference>
<dbReference type="GO" id="GO:0003723">
    <property type="term" value="F:RNA binding"/>
    <property type="evidence" value="ECO:0007669"/>
    <property type="project" value="UniProtKB-UniRule"/>
</dbReference>
<dbReference type="InterPro" id="IPR012677">
    <property type="entry name" value="Nucleotide-bd_a/b_plait_sf"/>
</dbReference>
<keyword evidence="3" id="KW-0812">Transmembrane</keyword>
<evidence type="ECO:0000256" key="2">
    <source>
        <dbReference type="PROSITE-ProRule" id="PRU00176"/>
    </source>
</evidence>
<dbReference type="PROSITE" id="PS50102">
    <property type="entry name" value="RRM"/>
    <property type="match status" value="2"/>
</dbReference>
<evidence type="ECO:0000256" key="3">
    <source>
        <dbReference type="SAM" id="Phobius"/>
    </source>
</evidence>
<evidence type="ECO:0000313" key="5">
    <source>
        <dbReference type="EMBL" id="GKV45564.1"/>
    </source>
</evidence>
<sequence>MQVGSWNPNIMLGNSGTDSQDEILAGGCYCVSTLAGYLWINLGIFAKESVVNLLMVPVHVWYKIAALSPLEPLSNLARDQEGKLGMGGISRGLISSLSEISWNSVDHHPKSWTNTNLIQHESSLFSSSLSEIFSRKHKISSLCILSLYVLDVFALFLSDFLKEDTLLDLMLDGWLDHEEEPLESLQEIEVQAIGSLLPDEDDLFSGVMGLDTPANRDDELEDFDLFSSGGGVESESDDRLGVGQGNLDIVGASNGSIVGGHPSRTLFVRNINSNVEDSELKALFEQYGDIRTLYRACKHRGFATISYYDIRAAQNATRALQNKPLRHRKLDIHYSIPKGNTSEKDVNQGTLVVFNLDASVSTNGLQQIFVVFGEIKIHEISPEQNHKFIEFYDVRAVEDALCALNRCDIGEKQIEIEPSPPGGVRWEIKLYAAFLFWAWMWKDQGQDESSNLCQSSLDDLMARRVAGVCASDYMDNGSSPILQDVIRSPVNTFIGPSQSSGVPINLPSLARVASVNNQFNLREPNHTLDVIKFQNQCITSFHPQSFPEYHDNSAKSLPSNSSSTIPDMVSSFVSPMTDGLDNRSIHGVSINGHSIEPNEGGMLSWLDFTIDNFHIIASLVTTEIEKATIVFKRTCWSCGVQAAKVAANENESCTKWQQMKMKGCTKWQQMKKEGCKKWCSVDLLADSFALVFGSSGNGSCLLHRNRYAWNNSNSHQQHPSSGRIWPNSPSFVNRVQHMPAFPRVPPVMLNAASPVHHHIGSAPPVNSPLRTGNMPMLGNLLTPPVFT</sequence>
<dbReference type="SMART" id="SM00360">
    <property type="entry name" value="RRM"/>
    <property type="match status" value="2"/>
</dbReference>
<accession>A0AAV5M960</accession>
<dbReference type="SUPFAM" id="SSF54928">
    <property type="entry name" value="RNA-binding domain, RBD"/>
    <property type="match status" value="1"/>
</dbReference>